<dbReference type="GO" id="GO:0019028">
    <property type="term" value="C:viral capsid"/>
    <property type="evidence" value="ECO:0007669"/>
    <property type="project" value="UniProtKB-KW"/>
</dbReference>
<proteinExistence type="predicted"/>
<name>A0A076FG19_9VIRU</name>
<evidence type="ECO:0000256" key="3">
    <source>
        <dbReference type="ARBA" id="ARBA00022844"/>
    </source>
</evidence>
<evidence type="ECO:0000313" key="6">
    <source>
        <dbReference type="EMBL" id="AII17219.1"/>
    </source>
</evidence>
<dbReference type="KEGG" id="vg:20041504"/>
<dbReference type="RefSeq" id="YP_009052321.1">
    <property type="nucleotide sequence ID" value="NC_024697.1"/>
</dbReference>
<gene>
    <name evidence="6" type="ORF">AaV_247</name>
</gene>
<dbReference type="OrthoDB" id="5386at10239"/>
<dbReference type="InterPro" id="IPR031654">
    <property type="entry name" value="Capsid_N"/>
</dbReference>
<dbReference type="Pfam" id="PF16903">
    <property type="entry name" value="Capsid_N"/>
    <property type="match status" value="1"/>
</dbReference>
<dbReference type="InterPro" id="IPR007542">
    <property type="entry name" value="MCP_C"/>
</dbReference>
<keyword evidence="2" id="KW-0167">Capsid protein</keyword>
<evidence type="ECO:0000259" key="4">
    <source>
        <dbReference type="Pfam" id="PF04451"/>
    </source>
</evidence>
<dbReference type="Gene3D" id="2.70.9.10">
    <property type="entry name" value="Adenovirus Type 2 Hexon, domain 4"/>
    <property type="match status" value="1"/>
</dbReference>
<sequence>MGGGLLQLQRYGQQNEYLNGNPSLTYFKNVFKKHTHFSMETKRIEFEGIQSLATDVDTIMRCKIDRNGDLLKDLYFVMNLPDIYSGYEPDSTGTNIGNAYEFQWIPNIGAQIIKKATLTIGGSKVSELYGQWIEIYYELFLDTSEKNNFDRLIGHVPEIFFPAYNGLNNGFYPTSTLDPSLNNNPDSQQFFFSNFAKNPYLQPPSIAARTIHVPIPFWFTRNPGLALPLIALQYHEVHIEFELRPISQLYTILETKENMNVSVGERTAPDATLSHHNISNFITSIPVESFNPDTSVMTSLNDGENNLQGWNFDCHLLANYVFLDKEERTKFALGSHDYLIEQTFKNSFTGIKGTRSVKLEFSHPVKYLLWTAQRNDVSKKFNGHNNYTNYDNEFIDPGSAAYIRRFGVDDADPLYFQYENGSIREVNGIKQTLDMLPNHRALIPTKFNFKFYEKNIIKSTRLLFDGVERYASGSSIYHQSLQAFQHKTKIDKFGLNMYSFELDASNLSPNGSCNFSRIDNVQLEVITIDPPPEKDNANSYDFNLDVYAINYNILRIQNGMGSTVFAN</sequence>
<evidence type="ECO:0000313" key="7">
    <source>
        <dbReference type="Proteomes" id="UP000028667"/>
    </source>
</evidence>
<dbReference type="EMBL" id="KJ645900">
    <property type="protein sequence ID" value="AII17219.1"/>
    <property type="molecule type" value="Genomic_DNA"/>
</dbReference>
<accession>A0A076FG19</accession>
<dbReference type="InterPro" id="IPR016112">
    <property type="entry name" value="VP_dsDNA_II"/>
</dbReference>
<dbReference type="Pfam" id="PF04451">
    <property type="entry name" value="Capsid_NCLDV"/>
    <property type="match status" value="1"/>
</dbReference>
<dbReference type="GeneID" id="20041504"/>
<protein>
    <submittedName>
        <fullName evidence="6">Putative capsid protein 2</fullName>
    </submittedName>
</protein>
<feature type="domain" description="Major capsid protein N-terminal" evidence="5">
    <location>
        <begin position="25"/>
        <end position="257"/>
    </location>
</feature>
<evidence type="ECO:0000259" key="5">
    <source>
        <dbReference type="Pfam" id="PF16903"/>
    </source>
</evidence>
<comment type="subcellular location">
    <subcellularLocation>
        <location evidence="1">Virion</location>
    </subcellularLocation>
</comment>
<reference evidence="6 7" key="1">
    <citation type="journal article" date="2014" name="Virology">
        <title>Genome of brown tide virus (AaV), the little giant of the Megaviridae, elucidates NCLDV genome expansion and host-virus coevolution.</title>
        <authorList>
            <person name="Moniruzzaman M."/>
            <person name="LeCleir G.R."/>
            <person name="Brown C.M."/>
            <person name="Gobler C.J."/>
            <person name="Bidle K.D."/>
            <person name="Wilson W.H."/>
            <person name="Wilhelm S.W."/>
        </authorList>
    </citation>
    <scope>NUCLEOTIDE SEQUENCE [LARGE SCALE GENOMIC DNA]</scope>
    <source>
        <strain evidence="6">BtV-01</strain>
    </source>
</reference>
<dbReference type="SUPFAM" id="SSF49749">
    <property type="entry name" value="Group II dsDNA viruses VP"/>
    <property type="match status" value="2"/>
</dbReference>
<dbReference type="GO" id="GO:0005198">
    <property type="term" value="F:structural molecule activity"/>
    <property type="evidence" value="ECO:0007669"/>
    <property type="project" value="InterPro"/>
</dbReference>
<dbReference type="Gene3D" id="2.70.9.20">
    <property type="entry name" value="Major capsid protein Vp54"/>
    <property type="match status" value="1"/>
</dbReference>
<evidence type="ECO:0000256" key="2">
    <source>
        <dbReference type="ARBA" id="ARBA00022561"/>
    </source>
</evidence>
<organism evidence="6 7">
    <name type="scientific">Aureococcus anophagefferens virus</name>
    <dbReference type="NCBI Taxonomy" id="1474867"/>
    <lineage>
        <taxon>Viruses</taxon>
        <taxon>Varidnaviria</taxon>
        <taxon>Bamfordvirae</taxon>
        <taxon>Nucleocytoviricota</taxon>
        <taxon>Megaviricetes</taxon>
        <taxon>Imitervirales</taxon>
        <taxon>Schizomimiviridae</taxon>
        <taxon>Kratosvirus</taxon>
        <taxon>Kratosvirus quantuckense</taxon>
    </lineage>
</organism>
<keyword evidence="3" id="KW-0946">Virion</keyword>
<feature type="domain" description="Major capsid protein C-terminal" evidence="4">
    <location>
        <begin position="327"/>
        <end position="561"/>
    </location>
</feature>
<evidence type="ECO:0000256" key="1">
    <source>
        <dbReference type="ARBA" id="ARBA00004328"/>
    </source>
</evidence>
<dbReference type="Proteomes" id="UP000028667">
    <property type="component" value="Segment"/>
</dbReference>
<dbReference type="InterPro" id="IPR038519">
    <property type="entry name" value="MCP_C_sf"/>
</dbReference>
<keyword evidence="7" id="KW-1185">Reference proteome</keyword>